<evidence type="ECO:0000256" key="1">
    <source>
        <dbReference type="SAM" id="MobiDB-lite"/>
    </source>
</evidence>
<dbReference type="AlphaFoldDB" id="A0AAU9RYX9"/>
<evidence type="ECO:0000313" key="3">
    <source>
        <dbReference type="Proteomes" id="UP000836841"/>
    </source>
</evidence>
<protein>
    <submittedName>
        <fullName evidence="2">Uncharacterized protein</fullName>
    </submittedName>
</protein>
<accession>A0AAU9RYX9</accession>
<organism evidence="2 3">
    <name type="scientific">Thlaspi arvense</name>
    <name type="common">Field penny-cress</name>
    <dbReference type="NCBI Taxonomy" id="13288"/>
    <lineage>
        <taxon>Eukaryota</taxon>
        <taxon>Viridiplantae</taxon>
        <taxon>Streptophyta</taxon>
        <taxon>Embryophyta</taxon>
        <taxon>Tracheophyta</taxon>
        <taxon>Spermatophyta</taxon>
        <taxon>Magnoliopsida</taxon>
        <taxon>eudicotyledons</taxon>
        <taxon>Gunneridae</taxon>
        <taxon>Pentapetalae</taxon>
        <taxon>rosids</taxon>
        <taxon>malvids</taxon>
        <taxon>Brassicales</taxon>
        <taxon>Brassicaceae</taxon>
        <taxon>Thlaspideae</taxon>
        <taxon>Thlaspi</taxon>
    </lineage>
</organism>
<name>A0AAU9RYX9_THLAR</name>
<dbReference type="Proteomes" id="UP000836841">
    <property type="component" value="Chromosome 3"/>
</dbReference>
<gene>
    <name evidence="2" type="ORF">TAV2_LOCUS10521</name>
</gene>
<feature type="non-terminal residue" evidence="2">
    <location>
        <position position="1"/>
    </location>
</feature>
<evidence type="ECO:0000313" key="2">
    <source>
        <dbReference type="EMBL" id="CAH2053779.1"/>
    </source>
</evidence>
<keyword evidence="3" id="KW-1185">Reference proteome</keyword>
<feature type="region of interest" description="Disordered" evidence="1">
    <location>
        <begin position="98"/>
        <end position="117"/>
    </location>
</feature>
<proteinExistence type="predicted"/>
<dbReference type="EMBL" id="OU466859">
    <property type="protein sequence ID" value="CAH2053779.1"/>
    <property type="molecule type" value="Genomic_DNA"/>
</dbReference>
<reference evidence="2 3" key="1">
    <citation type="submission" date="2022-03" db="EMBL/GenBank/DDBJ databases">
        <authorList>
            <person name="Nunn A."/>
            <person name="Chopra R."/>
            <person name="Nunn A."/>
            <person name="Contreras Garrido A."/>
        </authorList>
    </citation>
    <scope>NUCLEOTIDE SEQUENCE [LARGE SCALE GENOMIC DNA]</scope>
</reference>
<sequence>RLFDESRLAANPEISENNLVELREKEYSSWQQKYVEDTWKDNSYPKWLRTLVHGPMIQVTSLPIDDSIVQADSLNVETLTYLQGEVEDLDDPEVVAEIGSDVEDGNSDIELSSDESE</sequence>